<keyword evidence="4" id="KW-0963">Cytoplasm</keyword>
<dbReference type="GO" id="GO:0030042">
    <property type="term" value="P:actin filament depolymerization"/>
    <property type="evidence" value="ECO:0007669"/>
    <property type="project" value="TreeGrafter"/>
</dbReference>
<dbReference type="EMBL" id="JAJSPL020000020">
    <property type="protein sequence ID" value="KAK7740505.1"/>
    <property type="molecule type" value="Genomic_DNA"/>
</dbReference>
<evidence type="ECO:0000313" key="13">
    <source>
        <dbReference type="EMBL" id="KAK7740505.1"/>
    </source>
</evidence>
<dbReference type="Gene3D" id="3.40.20.10">
    <property type="entry name" value="Severin"/>
    <property type="match status" value="2"/>
</dbReference>
<evidence type="ECO:0000256" key="2">
    <source>
        <dbReference type="ARBA" id="ARBA00004544"/>
    </source>
</evidence>
<dbReference type="AlphaFoldDB" id="A0AAN9U8D4"/>
<dbReference type="Pfam" id="PF00241">
    <property type="entry name" value="Cofilin_ADF"/>
    <property type="match status" value="2"/>
</dbReference>
<comment type="similarity">
    <text evidence="3">Belongs to the actin-binding proteins ADF family. Twinfilin subfamily.</text>
</comment>
<dbReference type="InterPro" id="IPR002108">
    <property type="entry name" value="ADF-H"/>
</dbReference>
<evidence type="ECO:0000256" key="9">
    <source>
        <dbReference type="ARBA" id="ARBA00056419"/>
    </source>
</evidence>
<dbReference type="SUPFAM" id="SSF55753">
    <property type="entry name" value="Actin depolymerizing proteins"/>
    <property type="match status" value="2"/>
</dbReference>
<evidence type="ECO:0000256" key="8">
    <source>
        <dbReference type="ARBA" id="ARBA00038532"/>
    </source>
</evidence>
<keyword evidence="7" id="KW-0206">Cytoskeleton</keyword>
<dbReference type="GO" id="GO:0005884">
    <property type="term" value="C:actin filament"/>
    <property type="evidence" value="ECO:0007669"/>
    <property type="project" value="TreeGrafter"/>
</dbReference>
<keyword evidence="14" id="KW-1185">Reference proteome</keyword>
<dbReference type="GO" id="GO:0051016">
    <property type="term" value="P:barbed-end actin filament capping"/>
    <property type="evidence" value="ECO:0007669"/>
    <property type="project" value="TreeGrafter"/>
</dbReference>
<name>A0AAN9U8D4_9PEZI</name>
<comment type="subcellular location">
    <subcellularLocation>
        <location evidence="2">Cytoplasm</location>
        <location evidence="2">Cell cortex</location>
    </subcellularLocation>
    <subcellularLocation>
        <location evidence="1">Cytoplasm</location>
        <location evidence="1">Cytoskeleton</location>
    </subcellularLocation>
</comment>
<keyword evidence="5" id="KW-0677">Repeat</keyword>
<dbReference type="FunFam" id="3.40.20.10:FF:000042">
    <property type="entry name" value="Actin depolymerizing protein"/>
    <property type="match status" value="1"/>
</dbReference>
<sequence>MQSGISASQELNSAFNELVQSDSHFGLLATIENEALVPVKLLTPSSPSSSFADNVNQLVLPALTDTDPLYILLKRHDTVPRLTAVSYIPDVAKVRQKMLFASTRLTLVRELGREHFRETIFTTSRDEITPEGFERHDRHEQLEAPLTEEERSLEGVKRAEAEEGSRGTATREIHPSQQLAVPVHDDALDALRELAGEGGEKRVVVLKINPGTEKVELVPESPSPSSISELVSGISTTEPRFTFYRYEHEYGGNKSAPLLFFYTCPTTEGRRAIKDRMLYPLMKRAVLDAAKSEAGLEVEKKFEVEDPSEITEDSVLLELHPKVEVRKGFSRPKRPGR</sequence>
<comment type="function">
    <text evidence="9">Actin-binding protein involved in motile and morphological processes. Inhibits actin polymerization, likely by sequestering G-actin.</text>
</comment>
<evidence type="ECO:0000256" key="1">
    <source>
        <dbReference type="ARBA" id="ARBA00004245"/>
    </source>
</evidence>
<dbReference type="GO" id="GO:0003785">
    <property type="term" value="F:actin monomer binding"/>
    <property type="evidence" value="ECO:0007669"/>
    <property type="project" value="TreeGrafter"/>
</dbReference>
<reference evidence="13 14" key="1">
    <citation type="journal article" date="2023" name="PLoS ONE">
        <title>Cytospora paraplurivora sp. nov. isolated from orchards with fruit tree decline syndrome in Ontario, Canada.</title>
        <authorList>
            <person name="Ilyukhin E."/>
            <person name="Nguyen H.D.T."/>
            <person name="Castle A.J."/>
            <person name="Ellouze W."/>
        </authorList>
    </citation>
    <scope>NUCLEOTIDE SEQUENCE [LARGE SCALE GENOMIC DNA]</scope>
    <source>
        <strain evidence="13 14">FDS-564</strain>
    </source>
</reference>
<evidence type="ECO:0000313" key="14">
    <source>
        <dbReference type="Proteomes" id="UP001320245"/>
    </source>
</evidence>
<feature type="domain" description="ADF-H" evidence="12">
    <location>
        <begin position="3"/>
        <end position="138"/>
    </location>
</feature>
<dbReference type="SMART" id="SM00102">
    <property type="entry name" value="ADF"/>
    <property type="match status" value="2"/>
</dbReference>
<dbReference type="PROSITE" id="PS51263">
    <property type="entry name" value="ADF_H"/>
    <property type="match status" value="2"/>
</dbReference>
<evidence type="ECO:0000256" key="3">
    <source>
        <dbReference type="ARBA" id="ARBA00009557"/>
    </source>
</evidence>
<dbReference type="GO" id="GO:0051015">
    <property type="term" value="F:actin filament binding"/>
    <property type="evidence" value="ECO:0007669"/>
    <property type="project" value="TreeGrafter"/>
</dbReference>
<comment type="subunit">
    <text evidence="8">Interacts with G-actin; ADP-actin form.</text>
</comment>
<dbReference type="PANTHER" id="PTHR13759">
    <property type="entry name" value="TWINFILIN"/>
    <property type="match status" value="1"/>
</dbReference>
<evidence type="ECO:0000256" key="6">
    <source>
        <dbReference type="ARBA" id="ARBA00023203"/>
    </source>
</evidence>
<organism evidence="13 14">
    <name type="scientific">Cytospora paraplurivora</name>
    <dbReference type="NCBI Taxonomy" id="2898453"/>
    <lineage>
        <taxon>Eukaryota</taxon>
        <taxon>Fungi</taxon>
        <taxon>Dikarya</taxon>
        <taxon>Ascomycota</taxon>
        <taxon>Pezizomycotina</taxon>
        <taxon>Sordariomycetes</taxon>
        <taxon>Sordariomycetidae</taxon>
        <taxon>Diaporthales</taxon>
        <taxon>Cytosporaceae</taxon>
        <taxon>Cytospora</taxon>
    </lineage>
</organism>
<dbReference type="Proteomes" id="UP001320245">
    <property type="component" value="Unassembled WGS sequence"/>
</dbReference>
<accession>A0AAN9U8D4</accession>
<dbReference type="PANTHER" id="PTHR13759:SF1">
    <property type="entry name" value="TWINFILIN"/>
    <property type="match status" value="1"/>
</dbReference>
<feature type="domain" description="ADF-H" evidence="12">
    <location>
        <begin position="178"/>
        <end position="320"/>
    </location>
</feature>
<evidence type="ECO:0000256" key="7">
    <source>
        <dbReference type="ARBA" id="ARBA00023212"/>
    </source>
</evidence>
<dbReference type="InterPro" id="IPR029006">
    <property type="entry name" value="ADF-H/Gelsolin-like_dom_sf"/>
</dbReference>
<keyword evidence="6" id="KW-0009">Actin-binding</keyword>
<evidence type="ECO:0000256" key="11">
    <source>
        <dbReference type="SAM" id="MobiDB-lite"/>
    </source>
</evidence>
<dbReference type="CDD" id="cd11284">
    <property type="entry name" value="ADF_Twf-C_like"/>
    <property type="match status" value="1"/>
</dbReference>
<protein>
    <recommendedName>
        <fullName evidence="10">Twinfilin</fullName>
    </recommendedName>
</protein>
<evidence type="ECO:0000256" key="10">
    <source>
        <dbReference type="ARBA" id="ARBA00069496"/>
    </source>
</evidence>
<evidence type="ECO:0000256" key="5">
    <source>
        <dbReference type="ARBA" id="ARBA00022737"/>
    </source>
</evidence>
<dbReference type="GO" id="GO:0005938">
    <property type="term" value="C:cell cortex"/>
    <property type="evidence" value="ECO:0007669"/>
    <property type="project" value="UniProtKB-SubCell"/>
</dbReference>
<dbReference type="FunFam" id="3.40.20.10:FF:000007">
    <property type="entry name" value="Twinfilin-1 isoform 1"/>
    <property type="match status" value="1"/>
</dbReference>
<evidence type="ECO:0000256" key="4">
    <source>
        <dbReference type="ARBA" id="ARBA00022490"/>
    </source>
</evidence>
<comment type="caution">
    <text evidence="13">The sequence shown here is derived from an EMBL/GenBank/DDBJ whole genome shotgun (WGS) entry which is preliminary data.</text>
</comment>
<feature type="region of interest" description="Disordered" evidence="11">
    <location>
        <begin position="127"/>
        <end position="171"/>
    </location>
</feature>
<gene>
    <name evidence="13" type="primary">TWF1</name>
    <name evidence="13" type="ORF">SLS53_005348</name>
</gene>
<evidence type="ECO:0000259" key="12">
    <source>
        <dbReference type="PROSITE" id="PS51263"/>
    </source>
</evidence>
<dbReference type="InterPro" id="IPR028458">
    <property type="entry name" value="Twinfilin"/>
</dbReference>
<dbReference type="CDD" id="cd11285">
    <property type="entry name" value="ADF_Twf-N_like"/>
    <property type="match status" value="1"/>
</dbReference>
<proteinExistence type="inferred from homology"/>